<protein>
    <submittedName>
        <fullName evidence="2">Uncharacterized protein</fullName>
    </submittedName>
</protein>
<dbReference type="OrthoDB" id="2372055at2759"/>
<sequence>MSNERQSHPNLTNSSSSNGHNALPHSLLNEDHPGQQYQYQYQQHQHQHQHQEHRVATGTQAPTPREEAPPSYEAIIAKDNDITQLHDNYDHLRGPPGQRGQDIKIRIPTEFLGGN</sequence>
<accession>A0A9P6LWX7</accession>
<comment type="caution">
    <text evidence="2">The sequence shown here is derived from an EMBL/GenBank/DDBJ whole genome shotgun (WGS) entry which is preliminary data.</text>
</comment>
<gene>
    <name evidence="2" type="ORF">BGZ65_008667</name>
</gene>
<dbReference type="AlphaFoldDB" id="A0A9P6LWX7"/>
<evidence type="ECO:0000256" key="1">
    <source>
        <dbReference type="SAM" id="MobiDB-lite"/>
    </source>
</evidence>
<organism evidence="2 3">
    <name type="scientific">Modicella reniformis</name>
    <dbReference type="NCBI Taxonomy" id="1440133"/>
    <lineage>
        <taxon>Eukaryota</taxon>
        <taxon>Fungi</taxon>
        <taxon>Fungi incertae sedis</taxon>
        <taxon>Mucoromycota</taxon>
        <taxon>Mortierellomycotina</taxon>
        <taxon>Mortierellomycetes</taxon>
        <taxon>Mortierellales</taxon>
        <taxon>Mortierellaceae</taxon>
        <taxon>Modicella</taxon>
    </lineage>
</organism>
<dbReference type="Proteomes" id="UP000749646">
    <property type="component" value="Unassembled WGS sequence"/>
</dbReference>
<feature type="non-terminal residue" evidence="2">
    <location>
        <position position="115"/>
    </location>
</feature>
<feature type="compositionally biased region" description="Polar residues" evidence="1">
    <location>
        <begin position="1"/>
        <end position="20"/>
    </location>
</feature>
<dbReference type="EMBL" id="JAAAHW010007541">
    <property type="protein sequence ID" value="KAF9947633.1"/>
    <property type="molecule type" value="Genomic_DNA"/>
</dbReference>
<name>A0A9P6LWX7_9FUNG</name>
<evidence type="ECO:0000313" key="2">
    <source>
        <dbReference type="EMBL" id="KAF9947633.1"/>
    </source>
</evidence>
<feature type="region of interest" description="Disordered" evidence="1">
    <location>
        <begin position="86"/>
        <end position="115"/>
    </location>
</feature>
<feature type="compositionally biased region" description="Low complexity" evidence="1">
    <location>
        <begin position="35"/>
        <end position="44"/>
    </location>
</feature>
<reference evidence="2" key="1">
    <citation type="journal article" date="2020" name="Fungal Divers.">
        <title>Resolving the Mortierellaceae phylogeny through synthesis of multi-gene phylogenetics and phylogenomics.</title>
        <authorList>
            <person name="Vandepol N."/>
            <person name="Liber J."/>
            <person name="Desiro A."/>
            <person name="Na H."/>
            <person name="Kennedy M."/>
            <person name="Barry K."/>
            <person name="Grigoriev I.V."/>
            <person name="Miller A.N."/>
            <person name="O'Donnell K."/>
            <person name="Stajich J.E."/>
            <person name="Bonito G."/>
        </authorList>
    </citation>
    <scope>NUCLEOTIDE SEQUENCE</scope>
    <source>
        <strain evidence="2">MES-2147</strain>
    </source>
</reference>
<feature type="region of interest" description="Disordered" evidence="1">
    <location>
        <begin position="1"/>
        <end position="72"/>
    </location>
</feature>
<keyword evidence="3" id="KW-1185">Reference proteome</keyword>
<proteinExistence type="predicted"/>
<evidence type="ECO:0000313" key="3">
    <source>
        <dbReference type="Proteomes" id="UP000749646"/>
    </source>
</evidence>